<keyword evidence="1" id="KW-0812">Transmembrane</keyword>
<keyword evidence="1" id="KW-1133">Transmembrane helix</keyword>
<keyword evidence="1" id="KW-0472">Membrane</keyword>
<name>A0A0E9W5R1_ANGAN</name>
<dbReference type="AlphaFoldDB" id="A0A0E9W5R1"/>
<proteinExistence type="predicted"/>
<accession>A0A0E9W5R1</accession>
<evidence type="ECO:0000256" key="1">
    <source>
        <dbReference type="SAM" id="Phobius"/>
    </source>
</evidence>
<feature type="transmembrane region" description="Helical" evidence="1">
    <location>
        <begin position="6"/>
        <end position="23"/>
    </location>
</feature>
<evidence type="ECO:0000313" key="2">
    <source>
        <dbReference type="EMBL" id="JAH85661.1"/>
    </source>
</evidence>
<organism evidence="2">
    <name type="scientific">Anguilla anguilla</name>
    <name type="common">European freshwater eel</name>
    <name type="synonym">Muraena anguilla</name>
    <dbReference type="NCBI Taxonomy" id="7936"/>
    <lineage>
        <taxon>Eukaryota</taxon>
        <taxon>Metazoa</taxon>
        <taxon>Chordata</taxon>
        <taxon>Craniata</taxon>
        <taxon>Vertebrata</taxon>
        <taxon>Euteleostomi</taxon>
        <taxon>Actinopterygii</taxon>
        <taxon>Neopterygii</taxon>
        <taxon>Teleostei</taxon>
        <taxon>Anguilliformes</taxon>
        <taxon>Anguillidae</taxon>
        <taxon>Anguilla</taxon>
    </lineage>
</organism>
<protein>
    <submittedName>
        <fullName evidence="2">Uncharacterized protein</fullName>
    </submittedName>
</protein>
<reference evidence="2" key="1">
    <citation type="submission" date="2014-11" db="EMBL/GenBank/DDBJ databases">
        <authorList>
            <person name="Amaro Gonzalez C."/>
        </authorList>
    </citation>
    <scope>NUCLEOTIDE SEQUENCE</scope>
</reference>
<sequence>MDTYYVAGRAVTSLIAIFSLPVLPTGPS</sequence>
<reference evidence="2" key="2">
    <citation type="journal article" date="2015" name="Fish Shellfish Immunol.">
        <title>Early steps in the European eel (Anguilla anguilla)-Vibrio vulnificus interaction in the gills: Role of the RtxA13 toxin.</title>
        <authorList>
            <person name="Callol A."/>
            <person name="Pajuelo D."/>
            <person name="Ebbesson L."/>
            <person name="Teles M."/>
            <person name="MacKenzie S."/>
            <person name="Amaro C."/>
        </authorList>
    </citation>
    <scope>NUCLEOTIDE SEQUENCE</scope>
</reference>
<dbReference type="EMBL" id="GBXM01022916">
    <property type="protein sequence ID" value="JAH85661.1"/>
    <property type="molecule type" value="Transcribed_RNA"/>
</dbReference>